<dbReference type="EMBL" id="JAUHGV010000205">
    <property type="protein sequence ID" value="MDN4015253.1"/>
    <property type="molecule type" value="Genomic_DNA"/>
</dbReference>
<dbReference type="PANTHER" id="PTHR24221">
    <property type="entry name" value="ATP-BINDING CASSETTE SUB-FAMILY B"/>
    <property type="match status" value="1"/>
</dbReference>
<keyword evidence="2" id="KW-0067">ATP-binding</keyword>
<evidence type="ECO:0000313" key="2">
    <source>
        <dbReference type="EMBL" id="MDN4015253.1"/>
    </source>
</evidence>
<dbReference type="AlphaFoldDB" id="A0AAJ1R7Q1"/>
<sequence>PEARERITEAARAAEAHEFVTALPDGYDTFVGERGIKLSGGQRQRVAIARALCNDPAIIIFDEATSDVDTETERRIQQSLDRLVEDRT</sequence>
<accession>A0AAJ1R7Q1</accession>
<dbReference type="Proteomes" id="UP001225933">
    <property type="component" value="Unassembled WGS sequence"/>
</dbReference>
<protein>
    <submittedName>
        <fullName evidence="2">ATP-binding cassette domain-containing protein</fullName>
    </submittedName>
</protein>
<evidence type="ECO:0000259" key="1">
    <source>
        <dbReference type="Pfam" id="PF00005"/>
    </source>
</evidence>
<gene>
    <name evidence="2" type="ORF">QX233_22655</name>
</gene>
<dbReference type="InterPro" id="IPR039421">
    <property type="entry name" value="Type_1_exporter"/>
</dbReference>
<dbReference type="Gene3D" id="3.40.50.300">
    <property type="entry name" value="P-loop containing nucleotide triphosphate hydrolases"/>
    <property type="match status" value="1"/>
</dbReference>
<dbReference type="PANTHER" id="PTHR24221:SF654">
    <property type="entry name" value="ATP-BINDING CASSETTE SUB-FAMILY B MEMBER 6"/>
    <property type="match status" value="1"/>
</dbReference>
<feature type="domain" description="ABC transporter" evidence="1">
    <location>
        <begin position="9"/>
        <end position="66"/>
    </location>
</feature>
<dbReference type="GO" id="GO:0042626">
    <property type="term" value="F:ATPase-coupled transmembrane transporter activity"/>
    <property type="evidence" value="ECO:0007669"/>
    <property type="project" value="TreeGrafter"/>
</dbReference>
<dbReference type="RefSeq" id="WP_290343780.1">
    <property type="nucleotide sequence ID" value="NZ_JAUHGV010000205.1"/>
</dbReference>
<dbReference type="InterPro" id="IPR003439">
    <property type="entry name" value="ABC_transporter-like_ATP-bd"/>
</dbReference>
<feature type="non-terminal residue" evidence="2">
    <location>
        <position position="1"/>
    </location>
</feature>
<feature type="non-terminal residue" evidence="2">
    <location>
        <position position="88"/>
    </location>
</feature>
<reference evidence="2" key="1">
    <citation type="submission" date="2023-06" db="EMBL/GenBank/DDBJ databases">
        <title>Two Chryseobacterium gambrini strains from China.</title>
        <authorList>
            <person name="Zeng J."/>
            <person name="Wu Y."/>
        </authorList>
    </citation>
    <scope>NUCLEOTIDE SEQUENCE</scope>
    <source>
        <strain evidence="2">SQ219</strain>
    </source>
</reference>
<dbReference type="SUPFAM" id="SSF52540">
    <property type="entry name" value="P-loop containing nucleoside triphosphate hydrolases"/>
    <property type="match status" value="1"/>
</dbReference>
<comment type="caution">
    <text evidence="2">The sequence shown here is derived from an EMBL/GenBank/DDBJ whole genome shotgun (WGS) entry which is preliminary data.</text>
</comment>
<proteinExistence type="predicted"/>
<dbReference type="GO" id="GO:0016887">
    <property type="term" value="F:ATP hydrolysis activity"/>
    <property type="evidence" value="ECO:0007669"/>
    <property type="project" value="InterPro"/>
</dbReference>
<dbReference type="Pfam" id="PF00005">
    <property type="entry name" value="ABC_tran"/>
    <property type="match status" value="1"/>
</dbReference>
<organism evidence="2 3">
    <name type="scientific">Chryseobacterium gambrini</name>
    <dbReference type="NCBI Taxonomy" id="373672"/>
    <lineage>
        <taxon>Bacteria</taxon>
        <taxon>Pseudomonadati</taxon>
        <taxon>Bacteroidota</taxon>
        <taxon>Flavobacteriia</taxon>
        <taxon>Flavobacteriales</taxon>
        <taxon>Weeksellaceae</taxon>
        <taxon>Chryseobacterium group</taxon>
        <taxon>Chryseobacterium</taxon>
    </lineage>
</organism>
<dbReference type="GO" id="GO:0005524">
    <property type="term" value="F:ATP binding"/>
    <property type="evidence" value="ECO:0007669"/>
    <property type="project" value="UniProtKB-KW"/>
</dbReference>
<keyword evidence="2" id="KW-0547">Nucleotide-binding</keyword>
<evidence type="ECO:0000313" key="3">
    <source>
        <dbReference type="Proteomes" id="UP001225933"/>
    </source>
</evidence>
<dbReference type="InterPro" id="IPR027417">
    <property type="entry name" value="P-loop_NTPase"/>
</dbReference>
<name>A0AAJ1R7Q1_9FLAO</name>